<feature type="transmembrane region" description="Helical" evidence="6">
    <location>
        <begin position="141"/>
        <end position="160"/>
    </location>
</feature>
<evidence type="ECO:0000256" key="4">
    <source>
        <dbReference type="ARBA" id="ARBA00022989"/>
    </source>
</evidence>
<dbReference type="Proteomes" id="UP000245765">
    <property type="component" value="Unassembled WGS sequence"/>
</dbReference>
<proteinExistence type="inferred from homology"/>
<dbReference type="RefSeq" id="WP_109868745.1">
    <property type="nucleotide sequence ID" value="NZ_QGNA01000001.1"/>
</dbReference>
<feature type="transmembrane region" description="Helical" evidence="6">
    <location>
        <begin position="116"/>
        <end position="135"/>
    </location>
</feature>
<evidence type="ECO:0000256" key="2">
    <source>
        <dbReference type="ARBA" id="ARBA00010350"/>
    </source>
</evidence>
<reference evidence="8" key="1">
    <citation type="submission" date="2018-05" db="EMBL/GenBank/DDBJ databases">
        <authorList>
            <person name="Du Z."/>
            <person name="Wang X."/>
        </authorList>
    </citation>
    <scope>NUCLEOTIDE SEQUENCE [LARGE SCALE GENOMIC DNA]</scope>
    <source>
        <strain evidence="8">CQN31</strain>
    </source>
</reference>
<keyword evidence="5 6" id="KW-0472">Membrane</keyword>
<dbReference type="CDD" id="cd10432">
    <property type="entry name" value="BI-1-like_bacterial"/>
    <property type="match status" value="1"/>
</dbReference>
<sequence length="267" mass="28829">MAFGPDNRFQTGGSAWTQPFGRASAVDAAQLDEGLRAYMLRVYNWMASGLLLTGIVAFLIASNPAIASLFYEVVRTPRGNATVPTILGWVAMFSPLAFILVLSFGINRMSKTGAQALFWAFCAVMGASMSNIFAIYTSASIASTFFITAAMFGAVSLYGYTTKADLTKMGSFMMMGLIGIIIASIVNIFIGSSALQFAISVIGVVVFVGLTAYDTQRIKADYIEHAYAEGTELAGKRSVFDALALYLNFVNLFQLLLQFMGVRQNSE</sequence>
<evidence type="ECO:0000256" key="5">
    <source>
        <dbReference type="ARBA" id="ARBA00023136"/>
    </source>
</evidence>
<keyword evidence="8" id="KW-1185">Reference proteome</keyword>
<gene>
    <name evidence="7" type="ORF">DFH01_02140</name>
</gene>
<dbReference type="Pfam" id="PF01027">
    <property type="entry name" value="Bax1-I"/>
    <property type="match status" value="1"/>
</dbReference>
<dbReference type="GO" id="GO:0005886">
    <property type="term" value="C:plasma membrane"/>
    <property type="evidence" value="ECO:0007669"/>
    <property type="project" value="TreeGrafter"/>
</dbReference>
<evidence type="ECO:0000256" key="3">
    <source>
        <dbReference type="ARBA" id="ARBA00022692"/>
    </source>
</evidence>
<dbReference type="AlphaFoldDB" id="A0A317FGB4"/>
<comment type="caution">
    <text evidence="7">The sequence shown here is derived from an EMBL/GenBank/DDBJ whole genome shotgun (WGS) entry which is preliminary data.</text>
</comment>
<feature type="transmembrane region" description="Helical" evidence="6">
    <location>
        <begin position="45"/>
        <end position="66"/>
    </location>
</feature>
<comment type="similarity">
    <text evidence="2 6">Belongs to the BI1 family.</text>
</comment>
<dbReference type="PANTHER" id="PTHR23291:SF50">
    <property type="entry name" value="PROTEIN LIFEGUARD 4"/>
    <property type="match status" value="1"/>
</dbReference>
<evidence type="ECO:0000313" key="8">
    <source>
        <dbReference type="Proteomes" id="UP000245765"/>
    </source>
</evidence>
<dbReference type="InterPro" id="IPR006214">
    <property type="entry name" value="Bax_inhibitor_1-related"/>
</dbReference>
<dbReference type="PANTHER" id="PTHR23291">
    <property type="entry name" value="BAX INHIBITOR-RELATED"/>
    <property type="match status" value="1"/>
</dbReference>
<evidence type="ECO:0000256" key="1">
    <source>
        <dbReference type="ARBA" id="ARBA00004141"/>
    </source>
</evidence>
<accession>A0A317FGB4</accession>
<feature type="transmembrane region" description="Helical" evidence="6">
    <location>
        <begin position="196"/>
        <end position="213"/>
    </location>
</feature>
<feature type="transmembrane region" description="Helical" evidence="6">
    <location>
        <begin position="172"/>
        <end position="190"/>
    </location>
</feature>
<organism evidence="7 8">
    <name type="scientific">Falsiroseomonas bella</name>
    <dbReference type="NCBI Taxonomy" id="2184016"/>
    <lineage>
        <taxon>Bacteria</taxon>
        <taxon>Pseudomonadati</taxon>
        <taxon>Pseudomonadota</taxon>
        <taxon>Alphaproteobacteria</taxon>
        <taxon>Acetobacterales</taxon>
        <taxon>Roseomonadaceae</taxon>
        <taxon>Falsiroseomonas</taxon>
    </lineage>
</organism>
<evidence type="ECO:0000256" key="6">
    <source>
        <dbReference type="RuleBase" id="RU004379"/>
    </source>
</evidence>
<keyword evidence="3 6" id="KW-0812">Transmembrane</keyword>
<feature type="transmembrane region" description="Helical" evidence="6">
    <location>
        <begin position="86"/>
        <end position="104"/>
    </location>
</feature>
<keyword evidence="4 6" id="KW-1133">Transmembrane helix</keyword>
<comment type="subcellular location">
    <subcellularLocation>
        <location evidence="1">Membrane</location>
        <topology evidence="1">Multi-pass membrane protein</topology>
    </subcellularLocation>
</comment>
<protein>
    <submittedName>
        <fullName evidence="7">BAX inhibitor (BI)-1/YccA family protein</fullName>
    </submittedName>
</protein>
<name>A0A317FGB4_9PROT</name>
<dbReference type="OrthoDB" id="9793828at2"/>
<evidence type="ECO:0000313" key="7">
    <source>
        <dbReference type="EMBL" id="PWS38124.1"/>
    </source>
</evidence>
<dbReference type="EMBL" id="QGNA01000001">
    <property type="protein sequence ID" value="PWS38124.1"/>
    <property type="molecule type" value="Genomic_DNA"/>
</dbReference>